<name>A0A6M0Q4L0_9BACI</name>
<dbReference type="RefSeq" id="WP_163178567.1">
    <property type="nucleotide sequence ID" value="NZ_JAAIWM010000002.1"/>
</dbReference>
<accession>A0A6M0Q4L0</accession>
<organism evidence="1 2">
    <name type="scientific">Bacillus mesophilus</name>
    <dbReference type="NCBI Taxonomy" id="1808955"/>
    <lineage>
        <taxon>Bacteria</taxon>
        <taxon>Bacillati</taxon>
        <taxon>Bacillota</taxon>
        <taxon>Bacilli</taxon>
        <taxon>Bacillales</taxon>
        <taxon>Bacillaceae</taxon>
        <taxon>Bacillus</taxon>
    </lineage>
</organism>
<sequence>MKYKELARSTELLQQYNQELGSIYDRVKQKGEPEDFFTIVKPFADKVKDEIELWEPLVLKWINQEKPKYFYKQQVENLKENITTVSVQAFFPKTGAKRFKELVRSNQYNLDSILKRINM</sequence>
<dbReference type="EMBL" id="JAAIWM010000002">
    <property type="protein sequence ID" value="NEY71182.1"/>
    <property type="molecule type" value="Genomic_DNA"/>
</dbReference>
<dbReference type="Pfam" id="PF08807">
    <property type="entry name" value="DUF1798"/>
    <property type="match status" value="1"/>
</dbReference>
<dbReference type="InterPro" id="IPR023351">
    <property type="entry name" value="YppE-like_sf"/>
</dbReference>
<keyword evidence="2" id="KW-1185">Reference proteome</keyword>
<dbReference type="Proteomes" id="UP000481043">
    <property type="component" value="Unassembled WGS sequence"/>
</dbReference>
<comment type="caution">
    <text evidence="1">The sequence shown here is derived from an EMBL/GenBank/DDBJ whole genome shotgun (WGS) entry which is preliminary data.</text>
</comment>
<evidence type="ECO:0000313" key="1">
    <source>
        <dbReference type="EMBL" id="NEY71182.1"/>
    </source>
</evidence>
<proteinExistence type="predicted"/>
<dbReference type="SUPFAM" id="SSF140415">
    <property type="entry name" value="YppE-like"/>
    <property type="match status" value="1"/>
</dbReference>
<reference evidence="1 2" key="1">
    <citation type="submission" date="2020-02" db="EMBL/GenBank/DDBJ databases">
        <title>Bacillus aquiflavi sp. nov., isolated from yellow water of strong flavor Chinese baijiu in Yibin region of China.</title>
        <authorList>
            <person name="Xie J."/>
        </authorList>
    </citation>
    <scope>NUCLEOTIDE SEQUENCE [LARGE SCALE GENOMIC DNA]</scope>
    <source>
        <strain evidence="1 2">SA4</strain>
    </source>
</reference>
<evidence type="ECO:0000313" key="2">
    <source>
        <dbReference type="Proteomes" id="UP000481043"/>
    </source>
</evidence>
<dbReference type="InterPro" id="IPR014913">
    <property type="entry name" value="YppE-like"/>
</dbReference>
<gene>
    <name evidence="1" type="ORF">G4D63_05445</name>
</gene>
<dbReference type="Gene3D" id="1.20.120.440">
    <property type="entry name" value="YppE-like"/>
    <property type="match status" value="1"/>
</dbReference>
<dbReference type="AlphaFoldDB" id="A0A6M0Q4L0"/>
<protein>
    <submittedName>
        <fullName evidence="1">YppE family protein</fullName>
    </submittedName>
</protein>